<comment type="caution">
    <text evidence="6">Lacks conserved residue(s) required for the propagation of feature annotation.</text>
</comment>
<evidence type="ECO:0000256" key="2">
    <source>
        <dbReference type="ARBA" id="ARBA00022741"/>
    </source>
</evidence>
<keyword evidence="2 6" id="KW-0547">Nucleotide-binding</keyword>
<dbReference type="SUPFAM" id="SSF54849">
    <property type="entry name" value="GroEL-intermediate domain like"/>
    <property type="match status" value="1"/>
</dbReference>
<feature type="binding site" evidence="6">
    <location>
        <position position="50"/>
    </location>
    <ligand>
        <name>ATP</name>
        <dbReference type="ChEBI" id="CHEBI:30616"/>
    </ligand>
</feature>
<feature type="binding site" evidence="6">
    <location>
        <begin position="86"/>
        <end position="90"/>
    </location>
    <ligand>
        <name>ATP</name>
        <dbReference type="ChEBI" id="CHEBI:30616"/>
    </ligand>
</feature>
<comment type="similarity">
    <text evidence="1 6 7">Belongs to the chaperonin (HSP60) family.</text>
</comment>
<gene>
    <name evidence="6 9" type="primary">groL</name>
    <name evidence="6" type="synonym">groEL</name>
    <name evidence="9" type="ORF">V1H85_05220</name>
</gene>
<protein>
    <recommendedName>
        <fullName evidence="6">Chaperonin GroEL</fullName>
        <ecNumber evidence="6">5.6.1.7</ecNumber>
    </recommendedName>
    <alternativeName>
        <fullName evidence="6">60 kDa chaperonin</fullName>
    </alternativeName>
    <alternativeName>
        <fullName evidence="6">Chaperonin-60</fullName>
        <shortName evidence="6">Cpn60</shortName>
    </alternativeName>
</protein>
<keyword evidence="10" id="KW-1185">Reference proteome</keyword>
<dbReference type="EMBL" id="JAZDDF010000001">
    <property type="protein sequence ID" value="MEE1971835.1"/>
    <property type="molecule type" value="Genomic_DNA"/>
</dbReference>
<dbReference type="NCBIfam" id="NF000592">
    <property type="entry name" value="PRK00013.1"/>
    <property type="match status" value="1"/>
</dbReference>
<dbReference type="InterPro" id="IPR027413">
    <property type="entry name" value="GROEL-like_equatorial_sf"/>
</dbReference>
<dbReference type="Pfam" id="PF00118">
    <property type="entry name" value="Cpn60_TCP1"/>
    <property type="match status" value="1"/>
</dbReference>
<evidence type="ECO:0000313" key="10">
    <source>
        <dbReference type="Proteomes" id="UP001343698"/>
    </source>
</evidence>
<feature type="binding site" evidence="6">
    <location>
        <begin position="29"/>
        <end position="32"/>
    </location>
    <ligand>
        <name>ATP</name>
        <dbReference type="ChEBI" id="CHEBI:30616"/>
    </ligand>
</feature>
<comment type="function">
    <text evidence="6 8">Together with its co-chaperonin GroES, plays an essential role in assisting protein folding. The GroEL-GroES system forms a nano-cage that allows encapsulation of the non-native substrate proteins and provides a physical environment optimized to promote and accelerate protein folding.</text>
</comment>
<accession>A0ABU7IFY0</accession>
<organism evidence="9 10">
    <name type="scientific">Maribacter flavus</name>
    <dbReference type="NCBI Taxonomy" id="1658664"/>
    <lineage>
        <taxon>Bacteria</taxon>
        <taxon>Pseudomonadati</taxon>
        <taxon>Bacteroidota</taxon>
        <taxon>Flavobacteriia</taxon>
        <taxon>Flavobacteriales</taxon>
        <taxon>Flavobacteriaceae</taxon>
        <taxon>Maribacter</taxon>
    </lineage>
</organism>
<keyword evidence="3 6" id="KW-0067">ATP-binding</keyword>
<dbReference type="SUPFAM" id="SSF52029">
    <property type="entry name" value="GroEL apical domain-like"/>
    <property type="match status" value="1"/>
</dbReference>
<dbReference type="CDD" id="cd03344">
    <property type="entry name" value="GroEL"/>
    <property type="match status" value="1"/>
</dbReference>
<name>A0ABU7IFY0_9FLAO</name>
<feature type="binding site" evidence="6">
    <location>
        <position position="415"/>
    </location>
    <ligand>
        <name>ATP</name>
        <dbReference type="ChEBI" id="CHEBI:30616"/>
    </ligand>
</feature>
<dbReference type="InterPro" id="IPR027409">
    <property type="entry name" value="GroEL-like_apical_dom_sf"/>
</dbReference>
<evidence type="ECO:0000256" key="3">
    <source>
        <dbReference type="ARBA" id="ARBA00022840"/>
    </source>
</evidence>
<comment type="caution">
    <text evidence="9">The sequence shown here is derived from an EMBL/GenBank/DDBJ whole genome shotgun (WGS) entry which is preliminary data.</text>
</comment>
<keyword evidence="4 6" id="KW-0143">Chaperone</keyword>
<dbReference type="SUPFAM" id="SSF48592">
    <property type="entry name" value="GroEL equatorial domain-like"/>
    <property type="match status" value="1"/>
</dbReference>
<dbReference type="InterPro" id="IPR027410">
    <property type="entry name" value="TCP-1-like_intermed_sf"/>
</dbReference>
<dbReference type="NCBIfam" id="NF009487">
    <property type="entry name" value="PRK12849.1"/>
    <property type="match status" value="1"/>
</dbReference>
<dbReference type="Gene3D" id="1.10.560.10">
    <property type="entry name" value="GroEL-like equatorial domain"/>
    <property type="match status" value="1"/>
</dbReference>
<dbReference type="PANTHER" id="PTHR45633">
    <property type="entry name" value="60 KDA HEAT SHOCK PROTEIN, MITOCHONDRIAL"/>
    <property type="match status" value="1"/>
</dbReference>
<evidence type="ECO:0000256" key="1">
    <source>
        <dbReference type="ARBA" id="ARBA00006607"/>
    </source>
</evidence>
<dbReference type="NCBIfam" id="NF009488">
    <property type="entry name" value="PRK12850.1"/>
    <property type="match status" value="1"/>
</dbReference>
<keyword evidence="6" id="KW-0963">Cytoplasm</keyword>
<evidence type="ECO:0000256" key="4">
    <source>
        <dbReference type="ARBA" id="ARBA00023186"/>
    </source>
</evidence>
<dbReference type="Proteomes" id="UP001343698">
    <property type="component" value="Unassembled WGS sequence"/>
</dbReference>
<evidence type="ECO:0000256" key="7">
    <source>
        <dbReference type="RuleBase" id="RU000418"/>
    </source>
</evidence>
<dbReference type="InterPro" id="IPR002423">
    <property type="entry name" value="Cpn60/GroEL/TCP-1"/>
</dbReference>
<comment type="subunit">
    <text evidence="6 8">Forms a cylinder of 14 subunits composed of two heptameric rings stacked back-to-back. Interacts with the co-chaperonin GroES.</text>
</comment>
<dbReference type="PROSITE" id="PS00296">
    <property type="entry name" value="CHAPERONINS_CPN60"/>
    <property type="match status" value="1"/>
</dbReference>
<dbReference type="NCBIfam" id="NF009489">
    <property type="entry name" value="PRK12851.1"/>
    <property type="match status" value="1"/>
</dbReference>
<evidence type="ECO:0000256" key="8">
    <source>
        <dbReference type="RuleBase" id="RU000419"/>
    </source>
</evidence>
<sequence>MAKDIKFDIDARDGLKRGVDALANAVKVTLGPKGRNVIISKSFGAPQVTKDGVTVAKEIELENALENMGAQMVKEVASKTNDLAGDGTTTATVLAQAIVKEGLKNVAAGANPMDLKRGIDKAVEAIVENLAKQAKKVGDSSEKIKQVASISANNDDAIGDLIAQAFGKVGKEGVITVEEAKGTDTYVDVVEGMQFDRGYLSPYFVTDSEKMVTELDNPYILLFDKKISSMKDLLPVLEPVAQSGKPLLIIAEDVDGEALATLVVNKLRGSLKIAAVKAPGFGDRRKAMLEDIAILTKGTVISEERGFSLDNATIDMLGTCEKVQIDKDNTTIVNGGGVAKDIKARVNQIKSQIETTTSDYDKEKLQERLAKLAGGVAVLYVGAASEVEMKEKKDRVDDALHATRAAVEEGIVSGGGVALVRAKSVLAKVSTENDDEATGLQIVARAIEAPLRTIVENAGGEGSVVVAKILEGKGDYGYDAKSDQYVEMMKAGIIDPKKVTRVALENAASVSGMILTTECALTDIKEDAPAGPPMGGGGMPGMM</sequence>
<dbReference type="PRINTS" id="PR00298">
    <property type="entry name" value="CHAPERONIN60"/>
</dbReference>
<dbReference type="HAMAP" id="MF_00600">
    <property type="entry name" value="CH60"/>
    <property type="match status" value="1"/>
</dbReference>
<dbReference type="InterPro" id="IPR018370">
    <property type="entry name" value="Chaperonin_Cpn60_CS"/>
</dbReference>
<evidence type="ECO:0000256" key="5">
    <source>
        <dbReference type="ARBA" id="ARBA00023235"/>
    </source>
</evidence>
<comment type="subcellular location">
    <subcellularLocation>
        <location evidence="6">Cytoplasm</location>
    </subcellularLocation>
</comment>
<dbReference type="EC" id="5.6.1.7" evidence="6"/>
<feature type="binding site" evidence="6">
    <location>
        <position position="495"/>
    </location>
    <ligand>
        <name>ATP</name>
        <dbReference type="ChEBI" id="CHEBI:30616"/>
    </ligand>
</feature>
<dbReference type="InterPro" id="IPR001844">
    <property type="entry name" value="Cpn60/GroEL"/>
</dbReference>
<dbReference type="Gene3D" id="3.30.260.10">
    <property type="entry name" value="TCP-1-like chaperonin intermediate domain"/>
    <property type="match status" value="1"/>
</dbReference>
<reference evidence="9 10" key="1">
    <citation type="submission" date="2024-01" db="EMBL/GenBank/DDBJ databases">
        <title>Maribacter spp. originated from different algae showed divergent polysaccharides utilization ability.</title>
        <authorList>
            <person name="Wang H."/>
            <person name="Wu Y."/>
        </authorList>
    </citation>
    <scope>NUCLEOTIDE SEQUENCE [LARGE SCALE GENOMIC DNA]</scope>
    <source>
        <strain evidence="9 10">KPT27_14</strain>
    </source>
</reference>
<dbReference type="NCBIfam" id="TIGR02348">
    <property type="entry name" value="GroEL"/>
    <property type="match status" value="1"/>
</dbReference>
<evidence type="ECO:0000256" key="6">
    <source>
        <dbReference type="HAMAP-Rule" id="MF_00600"/>
    </source>
</evidence>
<dbReference type="Gene3D" id="3.50.7.10">
    <property type="entry name" value="GroEL"/>
    <property type="match status" value="1"/>
</dbReference>
<evidence type="ECO:0000313" key="9">
    <source>
        <dbReference type="EMBL" id="MEE1971835.1"/>
    </source>
</evidence>
<keyword evidence="5 6" id="KW-0413">Isomerase</keyword>
<proteinExistence type="inferred from homology"/>
<dbReference type="RefSeq" id="WP_272636761.1">
    <property type="nucleotide sequence ID" value="NZ_JAZDDF010000001.1"/>
</dbReference>